<proteinExistence type="predicted"/>
<feature type="transmembrane region" description="Helical" evidence="1">
    <location>
        <begin position="296"/>
        <end position="317"/>
    </location>
</feature>
<feature type="transmembrane region" description="Helical" evidence="1">
    <location>
        <begin position="149"/>
        <end position="168"/>
    </location>
</feature>
<dbReference type="RefSeq" id="WP_096611495.1">
    <property type="nucleotide sequence ID" value="NZ_NWVD01000002.1"/>
</dbReference>
<dbReference type="AlphaFoldDB" id="A0A2A4I1I2"/>
<dbReference type="Pfam" id="PF04143">
    <property type="entry name" value="Sulf_transp"/>
    <property type="match status" value="1"/>
</dbReference>
<evidence type="ECO:0000256" key="1">
    <source>
        <dbReference type="SAM" id="Phobius"/>
    </source>
</evidence>
<keyword evidence="3" id="KW-1185">Reference proteome</keyword>
<comment type="caution">
    <text evidence="2">The sequence shown here is derived from an EMBL/GenBank/DDBJ whole genome shotgun (WGS) entry which is preliminary data.</text>
</comment>
<feature type="transmembrane region" description="Helical" evidence="1">
    <location>
        <begin position="258"/>
        <end position="276"/>
    </location>
</feature>
<feature type="transmembrane region" description="Helical" evidence="1">
    <location>
        <begin position="45"/>
        <end position="65"/>
    </location>
</feature>
<accession>A0A2A4I1I2</accession>
<dbReference type="Proteomes" id="UP000218784">
    <property type="component" value="Unassembled WGS sequence"/>
</dbReference>
<feature type="transmembrane region" description="Helical" evidence="1">
    <location>
        <begin position="6"/>
        <end position="24"/>
    </location>
</feature>
<protein>
    <submittedName>
        <fullName evidence="2">Uncharacterized protein</fullName>
    </submittedName>
</protein>
<keyword evidence="1" id="KW-1133">Transmembrane helix</keyword>
<feature type="transmembrane region" description="Helical" evidence="1">
    <location>
        <begin position="115"/>
        <end position="137"/>
    </location>
</feature>
<keyword evidence="1" id="KW-0812">Transmembrane</keyword>
<reference evidence="2 3" key="1">
    <citation type="submission" date="2017-09" db="EMBL/GenBank/DDBJ databases">
        <title>Sphingomonas ginsenosidimutans KACC 14949, whole genome shotgun sequence.</title>
        <authorList>
            <person name="Feng G."/>
            <person name="Zhu H."/>
        </authorList>
    </citation>
    <scope>NUCLEOTIDE SEQUENCE [LARGE SCALE GENOMIC DNA]</scope>
    <source>
        <strain evidence="2 3">KACC 14949</strain>
    </source>
</reference>
<feature type="transmembrane region" description="Helical" evidence="1">
    <location>
        <begin position="85"/>
        <end position="108"/>
    </location>
</feature>
<feature type="transmembrane region" description="Helical" evidence="1">
    <location>
        <begin position="180"/>
        <end position="200"/>
    </location>
</feature>
<feature type="transmembrane region" description="Helical" evidence="1">
    <location>
        <begin position="220"/>
        <end position="246"/>
    </location>
</feature>
<evidence type="ECO:0000313" key="3">
    <source>
        <dbReference type="Proteomes" id="UP000218784"/>
    </source>
</evidence>
<sequence>MTGVGATVAGLGALLGFLVGFSVGQGSTCAVTAGRQLVFEGRARLLAGFLVAGGVAGLVCLPLAWTAGMRAGLPPEAPLAPPLAAGALLLAAGALVNDACLFGTLARIALGEVRFLAVPLGLAAGYAMVGGLVGGAPVGPNRFGSPSPAGLLLVAASAALVAGAAWTLARGGDRAAPGRWPLRAAMVVLGGAGALLFALTPGWTYADAVRGAVAAGLGGAPVAVAAPALLTGAATLVGAVVAGTVAGRFRVERPRAVPVLRSLGGGALMAAGASFVPGGNDSLLLWAVPGGSVSGLLAYLLMTGAIMAWLAGLRLLLRPRARRIGPI</sequence>
<organism evidence="2 3">
    <name type="scientific">Sphingomonas ginsenosidimutans</name>
    <dbReference type="NCBI Taxonomy" id="862134"/>
    <lineage>
        <taxon>Bacteria</taxon>
        <taxon>Pseudomonadati</taxon>
        <taxon>Pseudomonadota</taxon>
        <taxon>Alphaproteobacteria</taxon>
        <taxon>Sphingomonadales</taxon>
        <taxon>Sphingomonadaceae</taxon>
        <taxon>Sphingomonas</taxon>
    </lineage>
</organism>
<gene>
    <name evidence="2" type="ORF">COA17_08075</name>
</gene>
<dbReference type="EMBL" id="NWVD01000002">
    <property type="protein sequence ID" value="PCG09788.1"/>
    <property type="molecule type" value="Genomic_DNA"/>
</dbReference>
<dbReference type="InterPro" id="IPR007272">
    <property type="entry name" value="Sulf_transp_TsuA/YedE"/>
</dbReference>
<name>A0A2A4I1I2_9SPHN</name>
<keyword evidence="1" id="KW-0472">Membrane</keyword>
<evidence type="ECO:0000313" key="2">
    <source>
        <dbReference type="EMBL" id="PCG09788.1"/>
    </source>
</evidence>